<feature type="domain" description="DUF7075" evidence="4">
    <location>
        <begin position="251"/>
        <end position="548"/>
    </location>
</feature>
<dbReference type="GO" id="GO:0005794">
    <property type="term" value="C:Golgi apparatus"/>
    <property type="evidence" value="ECO:0007669"/>
    <property type="project" value="TreeGrafter"/>
</dbReference>
<evidence type="ECO:0008006" key="7">
    <source>
        <dbReference type="Google" id="ProtNLM"/>
    </source>
</evidence>
<comment type="caution">
    <text evidence="5">The sequence shown here is derived from an EMBL/GenBank/DDBJ whole genome shotgun (WGS) entry which is preliminary data.</text>
</comment>
<dbReference type="Pfam" id="PF23269">
    <property type="entry name" value="DUF7074"/>
    <property type="match status" value="1"/>
</dbReference>
<dbReference type="EMBL" id="JANAVB010021197">
    <property type="protein sequence ID" value="KAJ6826100.1"/>
    <property type="molecule type" value="Genomic_DNA"/>
</dbReference>
<proteinExistence type="predicted"/>
<feature type="domain" description="DUF7074" evidence="3">
    <location>
        <begin position="122"/>
        <end position="208"/>
    </location>
</feature>
<evidence type="ECO:0000256" key="1">
    <source>
        <dbReference type="SAM" id="MobiDB-lite"/>
    </source>
</evidence>
<accession>A0AAX6GBK7</accession>
<name>A0AAX6GBK7_IRIPA</name>
<evidence type="ECO:0000259" key="4">
    <source>
        <dbReference type="Pfam" id="PF23272"/>
    </source>
</evidence>
<dbReference type="InterPro" id="IPR055502">
    <property type="entry name" value="DUF7074"/>
</dbReference>
<evidence type="ECO:0000313" key="6">
    <source>
        <dbReference type="Proteomes" id="UP001140949"/>
    </source>
</evidence>
<evidence type="ECO:0000256" key="2">
    <source>
        <dbReference type="SAM" id="Phobius"/>
    </source>
</evidence>
<dbReference type="InterPro" id="IPR055503">
    <property type="entry name" value="DUF7075"/>
</dbReference>
<dbReference type="Pfam" id="PF23272">
    <property type="entry name" value="DUF7075"/>
    <property type="match status" value="1"/>
</dbReference>
<feature type="transmembrane region" description="Helical" evidence="2">
    <location>
        <begin position="28"/>
        <end position="51"/>
    </location>
</feature>
<keyword evidence="2" id="KW-0812">Transmembrane</keyword>
<dbReference type="Proteomes" id="UP001140949">
    <property type="component" value="Unassembled WGS sequence"/>
</dbReference>
<reference evidence="5" key="1">
    <citation type="journal article" date="2023" name="GigaByte">
        <title>Genome assembly of the bearded iris, Iris pallida Lam.</title>
        <authorList>
            <person name="Bruccoleri R.E."/>
            <person name="Oakeley E.J."/>
            <person name="Faust A.M.E."/>
            <person name="Altorfer M."/>
            <person name="Dessus-Babus S."/>
            <person name="Burckhardt D."/>
            <person name="Oertli M."/>
            <person name="Naumann U."/>
            <person name="Petersen F."/>
            <person name="Wong J."/>
        </authorList>
    </citation>
    <scope>NUCLEOTIDE SEQUENCE</scope>
    <source>
        <strain evidence="5">GSM-AAB239-AS_SAM_17_03QT</strain>
    </source>
</reference>
<sequence length="564" mass="63849">MRESTSSGTGTGTGTDASIPVSQRAIKIIGNVFFSVFVFAVLILTVVAITYQPPDPWLQSSISLTKALSQTLPNSTFQNDDSLLKTGEDLTTLAPSSSPTNEQQQSSQSPPSSSSSACSDTAALNCSDPAVLSAIQRFNSKVFRKSLVFLAYDTPVPGAHPDHECDASWRFRNRRDKSWRRYRDYRRFRLARADNCTYTVVSAGKFRSGANAAPAARRLPRSAATAAAAVQPAAVPDAEINDTIPAVGSESDFRKGRYLYYTRGGDHCKGMNQFVWSFLCGLGEAAFLNRTFVMDLNLCLNGAHTSSGRDEEGKDFRYYFDFEHLKESASVVEEGEFLRDWHRWDRRSGGGRKARISVRKVPTYKVTPMQLRRDRSSIVWRQFDGPEPENYWYRVCEGRAAKYIQRPWQALWKSKRLMNIVTQIAGGMDWDYDAVHVVRGWKASNKDLWPNLDADTTPDALLAKVLKMVKPWRNLYIATNEPFYNYFDKLRSHYKVHLLDDYSEMWGNKSEWYNETMALNGGKPVEFDGYMRVAVDTEVLYRAKTQIETFNNLTRDCKDGINTC</sequence>
<feature type="region of interest" description="Disordered" evidence="1">
    <location>
        <begin position="90"/>
        <end position="120"/>
    </location>
</feature>
<feature type="compositionally biased region" description="Low complexity" evidence="1">
    <location>
        <begin position="95"/>
        <end position="116"/>
    </location>
</feature>
<evidence type="ECO:0000313" key="5">
    <source>
        <dbReference type="EMBL" id="KAJ6826100.1"/>
    </source>
</evidence>
<keyword evidence="2" id="KW-1133">Transmembrane helix</keyword>
<protein>
    <recommendedName>
        <fullName evidence="7">O-fucosyltransferase family protein</fullName>
    </recommendedName>
</protein>
<keyword evidence="6" id="KW-1185">Reference proteome</keyword>
<evidence type="ECO:0000259" key="3">
    <source>
        <dbReference type="Pfam" id="PF23269"/>
    </source>
</evidence>
<dbReference type="AlphaFoldDB" id="A0AAX6GBK7"/>
<gene>
    <name evidence="5" type="ORF">M6B38_374045</name>
</gene>
<keyword evidence="2" id="KW-0472">Membrane</keyword>
<dbReference type="PANTHER" id="PTHR31469">
    <property type="entry name" value="OS07G0633600 PROTEIN"/>
    <property type="match status" value="1"/>
</dbReference>
<dbReference type="PANTHER" id="PTHR31469:SF4">
    <property type="entry name" value="O-FUCOSYLTRANSFERASE FAMILY PROTEIN"/>
    <property type="match status" value="1"/>
</dbReference>
<reference evidence="5" key="2">
    <citation type="submission" date="2023-04" db="EMBL/GenBank/DDBJ databases">
        <authorList>
            <person name="Bruccoleri R.E."/>
            <person name="Oakeley E.J."/>
            <person name="Faust A.-M."/>
            <person name="Dessus-Babus S."/>
            <person name="Altorfer M."/>
            <person name="Burckhardt D."/>
            <person name="Oertli M."/>
            <person name="Naumann U."/>
            <person name="Petersen F."/>
            <person name="Wong J."/>
        </authorList>
    </citation>
    <scope>NUCLEOTIDE SEQUENCE</scope>
    <source>
        <strain evidence="5">GSM-AAB239-AS_SAM_17_03QT</strain>
        <tissue evidence="5">Leaf</tissue>
    </source>
</reference>
<organism evidence="5 6">
    <name type="scientific">Iris pallida</name>
    <name type="common">Sweet iris</name>
    <dbReference type="NCBI Taxonomy" id="29817"/>
    <lineage>
        <taxon>Eukaryota</taxon>
        <taxon>Viridiplantae</taxon>
        <taxon>Streptophyta</taxon>
        <taxon>Embryophyta</taxon>
        <taxon>Tracheophyta</taxon>
        <taxon>Spermatophyta</taxon>
        <taxon>Magnoliopsida</taxon>
        <taxon>Liliopsida</taxon>
        <taxon>Asparagales</taxon>
        <taxon>Iridaceae</taxon>
        <taxon>Iridoideae</taxon>
        <taxon>Irideae</taxon>
        <taxon>Iris</taxon>
    </lineage>
</organism>